<feature type="compositionally biased region" description="Low complexity" evidence="5">
    <location>
        <begin position="194"/>
        <end position="217"/>
    </location>
</feature>
<dbReference type="STRING" id="747676.F4RPU8"/>
<dbReference type="OrthoDB" id="431929at2759"/>
<name>F4RPU8_MELLP</name>
<feature type="domain" description="AN1-type" evidence="6">
    <location>
        <begin position="121"/>
        <end position="160"/>
    </location>
</feature>
<dbReference type="Pfam" id="PF01428">
    <property type="entry name" value="zf-AN1"/>
    <property type="match status" value="2"/>
</dbReference>
<proteinExistence type="predicted"/>
<dbReference type="Gene3D" id="4.10.1110.10">
    <property type="entry name" value="AN1-like Zinc finger"/>
    <property type="match status" value="2"/>
</dbReference>
<evidence type="ECO:0000256" key="1">
    <source>
        <dbReference type="ARBA" id="ARBA00022723"/>
    </source>
</evidence>
<feature type="domain" description="AN1-type" evidence="6">
    <location>
        <begin position="13"/>
        <end position="58"/>
    </location>
</feature>
<dbReference type="SUPFAM" id="SSF118310">
    <property type="entry name" value="AN1-like Zinc finger"/>
    <property type="match status" value="2"/>
</dbReference>
<keyword evidence="8" id="KW-1185">Reference proteome</keyword>
<dbReference type="Proteomes" id="UP000001072">
    <property type="component" value="Unassembled WGS sequence"/>
</dbReference>
<dbReference type="Pfam" id="PF25403">
    <property type="entry name" value="zf-C2H2_ZFAND2"/>
    <property type="match status" value="1"/>
</dbReference>
<dbReference type="InterPro" id="IPR000058">
    <property type="entry name" value="Znf_AN1"/>
</dbReference>
<dbReference type="PANTHER" id="PTHR14677">
    <property type="entry name" value="ARSENITE INDUCUBLE RNA ASSOCIATED PROTEIN AIP-1-RELATED"/>
    <property type="match status" value="1"/>
</dbReference>
<evidence type="ECO:0000256" key="5">
    <source>
        <dbReference type="SAM" id="MobiDB-lite"/>
    </source>
</evidence>
<dbReference type="KEGG" id="mlr:MELLADRAFT_116772"/>
<dbReference type="AlphaFoldDB" id="F4RPU8"/>
<evidence type="ECO:0000313" key="7">
    <source>
        <dbReference type="EMBL" id="EGG05609.1"/>
    </source>
</evidence>
<dbReference type="EMBL" id="GL883112">
    <property type="protein sequence ID" value="EGG05609.1"/>
    <property type="molecule type" value="Genomic_DNA"/>
</dbReference>
<organism evidence="8">
    <name type="scientific">Melampsora larici-populina (strain 98AG31 / pathotype 3-4-7)</name>
    <name type="common">Poplar leaf rust fungus</name>
    <dbReference type="NCBI Taxonomy" id="747676"/>
    <lineage>
        <taxon>Eukaryota</taxon>
        <taxon>Fungi</taxon>
        <taxon>Dikarya</taxon>
        <taxon>Basidiomycota</taxon>
        <taxon>Pucciniomycotina</taxon>
        <taxon>Pucciniomycetes</taxon>
        <taxon>Pucciniales</taxon>
        <taxon>Melampsoraceae</taxon>
        <taxon>Melampsora</taxon>
    </lineage>
</organism>
<keyword evidence="1" id="KW-0479">Metal-binding</keyword>
<dbReference type="GO" id="GO:0005737">
    <property type="term" value="C:cytoplasm"/>
    <property type="evidence" value="ECO:0007669"/>
    <property type="project" value="TreeGrafter"/>
</dbReference>
<keyword evidence="4" id="KW-0862">Zinc</keyword>
<dbReference type="HOGENOM" id="CLU_061621_0_0_1"/>
<accession>F4RPU8</accession>
<dbReference type="PANTHER" id="PTHR14677:SF40">
    <property type="entry name" value="CDC48-ASSOCIATED UBIQUITIN-LIKE_ZINC FINGER PROTEIN 1"/>
    <property type="match status" value="1"/>
</dbReference>
<evidence type="ECO:0000256" key="3">
    <source>
        <dbReference type="ARBA" id="ARBA00022771"/>
    </source>
</evidence>
<sequence length="280" mass="30954">MNSNQLEEWGSHCSLSTCHALDFLPFKCQHCTKLYCSDHFKPSIRPSETSHQCSEYDESLIDARVPTCPLCGDPISIPTGTDPNIPMDQHLTTSCRLIDQSGLLKSQNQSSTSQSSSNKICSRSRCQTKMIVPILCTDCQLNYCPSHRLGADHACSGNPQPSHKPYHRASLIALKSVMASIPPLPKPVTSKPMTPNQTSSSTTSSTPSSKPNPSLSTVDRYRVSKRIKAEEESRRKALEWRAQKGLLSEDEKLIYANLKASSQKTESIRIKSNGKECLIC</sequence>
<dbReference type="InterPro" id="IPR035896">
    <property type="entry name" value="AN1-like_Znf"/>
</dbReference>
<evidence type="ECO:0000259" key="6">
    <source>
        <dbReference type="SMART" id="SM00154"/>
    </source>
</evidence>
<dbReference type="eggNOG" id="KOG3183">
    <property type="taxonomic scope" value="Eukaryota"/>
</dbReference>
<dbReference type="RefSeq" id="XP_007411098.1">
    <property type="nucleotide sequence ID" value="XM_007411036.1"/>
</dbReference>
<keyword evidence="3" id="KW-0863">Zinc-finger</keyword>
<reference evidence="8" key="1">
    <citation type="journal article" date="2011" name="Proc. Natl. Acad. Sci. U.S.A.">
        <title>Obligate biotrophy features unraveled by the genomic analysis of rust fungi.</title>
        <authorList>
            <person name="Duplessis S."/>
            <person name="Cuomo C.A."/>
            <person name="Lin Y.-C."/>
            <person name="Aerts A."/>
            <person name="Tisserant E."/>
            <person name="Veneault-Fourrey C."/>
            <person name="Joly D.L."/>
            <person name="Hacquard S."/>
            <person name="Amselem J."/>
            <person name="Cantarel B.L."/>
            <person name="Chiu R."/>
            <person name="Coutinho P.M."/>
            <person name="Feau N."/>
            <person name="Field M."/>
            <person name="Frey P."/>
            <person name="Gelhaye E."/>
            <person name="Goldberg J."/>
            <person name="Grabherr M.G."/>
            <person name="Kodira C.D."/>
            <person name="Kohler A."/>
            <person name="Kuees U."/>
            <person name="Lindquist E.A."/>
            <person name="Lucas S.M."/>
            <person name="Mago R."/>
            <person name="Mauceli E."/>
            <person name="Morin E."/>
            <person name="Murat C."/>
            <person name="Pangilinan J.L."/>
            <person name="Park R."/>
            <person name="Pearson M."/>
            <person name="Quesneville H."/>
            <person name="Rouhier N."/>
            <person name="Sakthikumar S."/>
            <person name="Salamov A.A."/>
            <person name="Schmutz J."/>
            <person name="Selles B."/>
            <person name="Shapiro H."/>
            <person name="Tanguay P."/>
            <person name="Tuskan G.A."/>
            <person name="Henrissat B."/>
            <person name="Van de Peer Y."/>
            <person name="Rouze P."/>
            <person name="Ellis J.G."/>
            <person name="Dodds P.N."/>
            <person name="Schein J.E."/>
            <person name="Zhong S."/>
            <person name="Hamelin R.C."/>
            <person name="Grigoriev I.V."/>
            <person name="Szabo L.J."/>
            <person name="Martin F."/>
        </authorList>
    </citation>
    <scope>NUCLEOTIDE SEQUENCE [LARGE SCALE GENOMIC DNA]</scope>
    <source>
        <strain evidence="8">98AG31 / pathotype 3-4-7</strain>
    </source>
</reference>
<dbReference type="GeneID" id="18925884"/>
<feature type="region of interest" description="Disordered" evidence="5">
    <location>
        <begin position="183"/>
        <end position="222"/>
    </location>
</feature>
<dbReference type="SMART" id="SM00154">
    <property type="entry name" value="ZnF_AN1"/>
    <property type="match status" value="2"/>
</dbReference>
<keyword evidence="2" id="KW-0677">Repeat</keyword>
<evidence type="ECO:0000256" key="4">
    <source>
        <dbReference type="ARBA" id="ARBA00022833"/>
    </source>
</evidence>
<evidence type="ECO:0000313" key="8">
    <source>
        <dbReference type="Proteomes" id="UP000001072"/>
    </source>
</evidence>
<dbReference type="InParanoid" id="F4RPU8"/>
<protein>
    <recommendedName>
        <fullName evidence="6">AN1-type domain-containing protein</fullName>
    </recommendedName>
</protein>
<evidence type="ECO:0000256" key="2">
    <source>
        <dbReference type="ARBA" id="ARBA00022737"/>
    </source>
</evidence>
<gene>
    <name evidence="7" type="ORF">MELLADRAFT_116772</name>
</gene>
<dbReference type="GO" id="GO:0008270">
    <property type="term" value="F:zinc ion binding"/>
    <property type="evidence" value="ECO:0007669"/>
    <property type="project" value="UniProtKB-KW"/>
</dbReference>
<dbReference type="VEuPathDB" id="FungiDB:MELLADRAFT_116772"/>
<dbReference type="InterPro" id="IPR057357">
    <property type="entry name" value="Znf-C2H2_ZFAND2A/B"/>
</dbReference>